<dbReference type="EMBL" id="DS231706">
    <property type="protein sequence ID" value="KNB08183.1"/>
    <property type="molecule type" value="Genomic_DNA"/>
</dbReference>
<evidence type="ECO:0000313" key="1">
    <source>
        <dbReference type="EMBL" id="KNB08183.1"/>
    </source>
</evidence>
<reference evidence="1" key="2">
    <citation type="journal article" date="2010" name="Nature">
        <title>Comparative genomics reveals mobile pathogenicity chromosomes in Fusarium.</title>
        <authorList>
            <person name="Ma L.J."/>
            <person name="van der Does H.C."/>
            <person name="Borkovich K.A."/>
            <person name="Coleman J.J."/>
            <person name="Daboussi M.J."/>
            <person name="Di Pietro A."/>
            <person name="Dufresne M."/>
            <person name="Freitag M."/>
            <person name="Grabherr M."/>
            <person name="Henrissat B."/>
            <person name="Houterman P.M."/>
            <person name="Kang S."/>
            <person name="Shim W.B."/>
            <person name="Woloshuk C."/>
            <person name="Xie X."/>
            <person name="Xu J.R."/>
            <person name="Antoniw J."/>
            <person name="Baker S.E."/>
            <person name="Bluhm B.H."/>
            <person name="Breakspear A."/>
            <person name="Brown D.W."/>
            <person name="Butchko R.A."/>
            <person name="Chapman S."/>
            <person name="Coulson R."/>
            <person name="Coutinho P.M."/>
            <person name="Danchin E.G."/>
            <person name="Diener A."/>
            <person name="Gale L.R."/>
            <person name="Gardiner D.M."/>
            <person name="Goff S."/>
            <person name="Hammond-Kosack K.E."/>
            <person name="Hilburn K."/>
            <person name="Hua-Van A."/>
            <person name="Jonkers W."/>
            <person name="Kazan K."/>
            <person name="Kodira C.D."/>
            <person name="Koehrsen M."/>
            <person name="Kumar L."/>
            <person name="Lee Y.H."/>
            <person name="Li L."/>
            <person name="Manners J.M."/>
            <person name="Miranda-Saavedra D."/>
            <person name="Mukherjee M."/>
            <person name="Park G."/>
            <person name="Park J."/>
            <person name="Park S.Y."/>
            <person name="Proctor R.H."/>
            <person name="Regev A."/>
            <person name="Ruiz-Roldan M.C."/>
            <person name="Sain D."/>
            <person name="Sakthikumar S."/>
            <person name="Sykes S."/>
            <person name="Schwartz D.C."/>
            <person name="Turgeon B.G."/>
            <person name="Wapinski I."/>
            <person name="Yoder O."/>
            <person name="Young S."/>
            <person name="Zeng Q."/>
            <person name="Zhou S."/>
            <person name="Galagan J."/>
            <person name="Cuomo C.A."/>
            <person name="Kistler H.C."/>
            <person name="Rep M."/>
        </authorList>
    </citation>
    <scope>NUCLEOTIDE SEQUENCE [LARGE SCALE GENOMIC DNA]</scope>
    <source>
        <strain evidence="1">4287</strain>
    </source>
</reference>
<dbReference type="Proteomes" id="UP000009097">
    <property type="component" value="Unassembled WGS sequence"/>
</dbReference>
<protein>
    <submittedName>
        <fullName evidence="1">Uncharacterized protein</fullName>
    </submittedName>
</protein>
<dbReference type="VEuPathDB" id="FungiDB:FOXG_20002"/>
<gene>
    <name evidence="1" type="ORF">FOXG_20002</name>
</gene>
<dbReference type="AlphaFoldDB" id="A0A0J9VAN3"/>
<organism evidence="1 2">
    <name type="scientific">Fusarium oxysporum f. sp. lycopersici (strain 4287 / CBS 123668 / FGSC 9935 / NRRL 34936)</name>
    <name type="common">Fusarium vascular wilt of tomato</name>
    <dbReference type="NCBI Taxonomy" id="426428"/>
    <lineage>
        <taxon>Eukaryota</taxon>
        <taxon>Fungi</taxon>
        <taxon>Dikarya</taxon>
        <taxon>Ascomycota</taxon>
        <taxon>Pezizomycotina</taxon>
        <taxon>Sordariomycetes</taxon>
        <taxon>Hypocreomycetidae</taxon>
        <taxon>Hypocreales</taxon>
        <taxon>Nectriaceae</taxon>
        <taxon>Fusarium</taxon>
        <taxon>Fusarium oxysporum species complex</taxon>
    </lineage>
</organism>
<sequence>MLLGCWYMYSQLQQGQHSLLCIMYVTTFTPPTSTLFRSQSASNSTASILTHQPKKLPAPKIQRRYSDGNFFPIPQYSSDMPRDKAIFAFMIFSTLRLQTSSMIFRPCIITPGQTAIFHQLHDETPCLAGSSSCTSIHLLRFPRLSTIQCYVSYNLYINSI</sequence>
<dbReference type="KEGG" id="fox:FOXG_20002"/>
<evidence type="ECO:0000313" key="2">
    <source>
        <dbReference type="Proteomes" id="UP000009097"/>
    </source>
</evidence>
<name>A0A0J9VAN3_FUSO4</name>
<proteinExistence type="predicted"/>
<reference evidence="1" key="1">
    <citation type="submission" date="2007-04" db="EMBL/GenBank/DDBJ databases">
        <authorList>
            <consortium name="The Broad Institute Genome Sequencing Platform"/>
            <person name="Birren B."/>
            <person name="Lander E."/>
            <person name="Galagan J."/>
            <person name="Nusbaum C."/>
            <person name="Devon K."/>
            <person name="Ma L.-J."/>
            <person name="Jaffe D."/>
            <person name="Butler J."/>
            <person name="Alvarez P."/>
            <person name="Gnerre S."/>
            <person name="Grabherr M."/>
            <person name="Kleber M."/>
            <person name="Mauceli E."/>
            <person name="Brockman W."/>
            <person name="MacCallum I.A."/>
            <person name="Young S."/>
            <person name="LaButti K."/>
            <person name="DeCaprio D."/>
            <person name="Crawford M."/>
            <person name="Koehrsen M."/>
            <person name="Engels R."/>
            <person name="Montgomery P."/>
            <person name="Pearson M."/>
            <person name="Howarth C."/>
            <person name="Larson L."/>
            <person name="White J."/>
            <person name="O'Leary S."/>
            <person name="Kodira C."/>
            <person name="Zeng Q."/>
            <person name="Yandava C."/>
            <person name="Alvarado L."/>
            <person name="Kistler C."/>
            <person name="Shim W.-B."/>
            <person name="Kang S."/>
            <person name="Woloshuk C."/>
        </authorList>
    </citation>
    <scope>NUCLEOTIDE SEQUENCE</scope>
    <source>
        <strain evidence="1">4287</strain>
    </source>
</reference>
<accession>A0A0J9VAN3</accession>
<dbReference type="RefSeq" id="XP_018246228.1">
    <property type="nucleotide sequence ID" value="XM_018400264.1"/>
</dbReference>
<dbReference type="GeneID" id="28960708"/>